<dbReference type="EMBL" id="CAJVPW010001585">
    <property type="protein sequence ID" value="CAG8487620.1"/>
    <property type="molecule type" value="Genomic_DNA"/>
</dbReference>
<keyword evidence="2" id="KW-1185">Reference proteome</keyword>
<reference evidence="1" key="1">
    <citation type="submission" date="2021-06" db="EMBL/GenBank/DDBJ databases">
        <authorList>
            <person name="Kallberg Y."/>
            <person name="Tangrot J."/>
            <person name="Rosling A."/>
        </authorList>
    </citation>
    <scope>NUCLEOTIDE SEQUENCE</scope>
    <source>
        <strain evidence="1">28 12/20/2015</strain>
    </source>
</reference>
<comment type="caution">
    <text evidence="1">The sequence shown here is derived from an EMBL/GenBank/DDBJ whole genome shotgun (WGS) entry which is preliminary data.</text>
</comment>
<dbReference type="Proteomes" id="UP000789366">
    <property type="component" value="Unassembled WGS sequence"/>
</dbReference>
<sequence>MSKAGIIFLKKSSVEDEIITSPKDYFYEYISEDKVEAYSKSNNYNGIPCFLVGTDLYRYTFYFKNKKILLFYDMIQFSITKPNSIHSYNHEKNANIFSKIDNILGESENKQENFNDIELDEEKKE</sequence>
<name>A0ACA9KQI6_9GLOM</name>
<evidence type="ECO:0000313" key="1">
    <source>
        <dbReference type="EMBL" id="CAG8487620.1"/>
    </source>
</evidence>
<proteinExistence type="predicted"/>
<gene>
    <name evidence="1" type="ORF">SPELUC_LOCUS2409</name>
</gene>
<evidence type="ECO:0000313" key="2">
    <source>
        <dbReference type="Proteomes" id="UP000789366"/>
    </source>
</evidence>
<protein>
    <submittedName>
        <fullName evidence="1">11752_t:CDS:1</fullName>
    </submittedName>
</protein>
<organism evidence="1 2">
    <name type="scientific">Cetraspora pellucida</name>
    <dbReference type="NCBI Taxonomy" id="1433469"/>
    <lineage>
        <taxon>Eukaryota</taxon>
        <taxon>Fungi</taxon>
        <taxon>Fungi incertae sedis</taxon>
        <taxon>Mucoromycota</taxon>
        <taxon>Glomeromycotina</taxon>
        <taxon>Glomeromycetes</taxon>
        <taxon>Diversisporales</taxon>
        <taxon>Gigasporaceae</taxon>
        <taxon>Cetraspora</taxon>
    </lineage>
</organism>
<accession>A0ACA9KQI6</accession>